<evidence type="ECO:0000313" key="2">
    <source>
        <dbReference type="Proteomes" id="UP000805704"/>
    </source>
</evidence>
<reference evidence="1" key="1">
    <citation type="submission" date="2020-04" db="EMBL/GenBank/DDBJ databases">
        <title>A chromosome-scale assembly and high-density genetic map of the yellow drum (Nibea albiflora) genome.</title>
        <authorList>
            <person name="Xu D."/>
            <person name="Zhang W."/>
            <person name="Chen R."/>
            <person name="Tan P."/>
            <person name="Wang L."/>
            <person name="Song H."/>
            <person name="Tian L."/>
            <person name="Zhu Q."/>
            <person name="Wang B."/>
        </authorList>
    </citation>
    <scope>NUCLEOTIDE SEQUENCE</scope>
    <source>
        <strain evidence="1">ZJHYS-2018</strain>
    </source>
</reference>
<comment type="caution">
    <text evidence="1">The sequence shown here is derived from an EMBL/GenBank/DDBJ whole genome shotgun (WGS) entry which is preliminary data.</text>
</comment>
<name>A0ACB7EMR6_NIBAL</name>
<proteinExistence type="predicted"/>
<dbReference type="Proteomes" id="UP000805704">
    <property type="component" value="Chromosome 4"/>
</dbReference>
<accession>A0ACB7EMR6</accession>
<organism evidence="1 2">
    <name type="scientific">Nibea albiflora</name>
    <name type="common">Yellow drum</name>
    <name type="synonym">Corvina albiflora</name>
    <dbReference type="NCBI Taxonomy" id="240163"/>
    <lineage>
        <taxon>Eukaryota</taxon>
        <taxon>Metazoa</taxon>
        <taxon>Chordata</taxon>
        <taxon>Craniata</taxon>
        <taxon>Vertebrata</taxon>
        <taxon>Euteleostomi</taxon>
        <taxon>Actinopterygii</taxon>
        <taxon>Neopterygii</taxon>
        <taxon>Teleostei</taxon>
        <taxon>Neoteleostei</taxon>
        <taxon>Acanthomorphata</taxon>
        <taxon>Eupercaria</taxon>
        <taxon>Sciaenidae</taxon>
        <taxon>Nibea</taxon>
    </lineage>
</organism>
<keyword evidence="2" id="KW-1185">Reference proteome</keyword>
<gene>
    <name evidence="1" type="ORF">GBF38_018419</name>
</gene>
<sequence>MITLVFVALFDDQDRSISRVVRRTKAHLSRCTASESLNSLKTQTAFIALISQDVNRTSLCLRAVLPSSLVSSLDSAEVITASCSYLTACVTCDHVTVV</sequence>
<dbReference type="EMBL" id="CM024792">
    <property type="protein sequence ID" value="KAG8003339.1"/>
    <property type="molecule type" value="Genomic_DNA"/>
</dbReference>
<evidence type="ECO:0000313" key="1">
    <source>
        <dbReference type="EMBL" id="KAG8003339.1"/>
    </source>
</evidence>
<protein>
    <submittedName>
        <fullName evidence="1">Uncharacterized protein</fullName>
    </submittedName>
</protein>